<evidence type="ECO:0000313" key="5">
    <source>
        <dbReference type="RefSeq" id="XP_017870756.1"/>
    </source>
</evidence>
<feature type="coiled-coil region" evidence="1">
    <location>
        <begin position="519"/>
        <end position="546"/>
    </location>
</feature>
<keyword evidence="3" id="KW-0812">Transmembrane</keyword>
<dbReference type="GeneID" id="108618991"/>
<organism evidence="4 5">
    <name type="scientific">Drosophila arizonae</name>
    <name type="common">Fruit fly</name>
    <dbReference type="NCBI Taxonomy" id="7263"/>
    <lineage>
        <taxon>Eukaryota</taxon>
        <taxon>Metazoa</taxon>
        <taxon>Ecdysozoa</taxon>
        <taxon>Arthropoda</taxon>
        <taxon>Hexapoda</taxon>
        <taxon>Insecta</taxon>
        <taxon>Pterygota</taxon>
        <taxon>Neoptera</taxon>
        <taxon>Endopterygota</taxon>
        <taxon>Diptera</taxon>
        <taxon>Brachycera</taxon>
        <taxon>Muscomorpha</taxon>
        <taxon>Ephydroidea</taxon>
        <taxon>Drosophilidae</taxon>
        <taxon>Drosophila</taxon>
    </lineage>
</organism>
<sequence length="792" mass="88984">MPTINQFELIAIMRWYLFLVSVAFALAMASTGLDDAKSENLCELCFCSARTLRCDFRHNRTLSRIFDSKYYVPPHITSFYVDLAKNTEFEVHNGLFRQNRVNMLMIEGHNDSNQVELTANFLGGNQAGYPDVQIHGVGHSFLRPEAFSNGESKLNIENNEYVVLYPNCFKNMNMSCTLTNIKNLEINENYNPSTDRSSNTKLIIVNSHINQLNRIDASINKISFTNCTIDCIQSNALDVTNVKQIKFDNSRIGTIESMAIPNKLLSDSISFIGNQIGIIRSKAIMGSGTTVFSLSNNTIDQIMDDGIIVNCVDVVIVGNRFKHMGKNWIIMDYWSLSMNENDFENFPPIQLSGNHNRRTNCTFVNNSIKNPQPNSLNFDCQVRATSVDHICGCDDLQQFVPTLTEHDIGAELYCQLPERLTNCFNATQMNMRRYANEVCVRNQTALKCVDGSKLERHKDGFYTKEELEERRKGYSILKILAIGAAVAVSALGAIVVIIWCYTCQKRKKKQYCSFTPENLEKLQQEIDRVSENAENMKRQLKKLISSKNSVNQCHDQIMELLNLPMLPSDVNNILKNHLKYIHNANWPTAPAVTNNECNSVPLLYFTPFDVTESHVYSYPVNTAIDDEDDMPPAYAAVDEVEYAIPHCLPLPPSQQQQQLPSTSNATYATPVLHPPIRKPPVVATLPPEVPQRQMRDPNQLISARNKSQQQPARHTSHNINNNSNSNNNNNTSSSSSNGRQQTFQYCDGAASLAAMEHMDIRGAAALPPDTNSDHSGGSDETVKIDDIAYADA</sequence>
<keyword evidence="4" id="KW-1185">Reference proteome</keyword>
<feature type="region of interest" description="Disordered" evidence="2">
    <location>
        <begin position="648"/>
        <end position="684"/>
    </location>
</feature>
<evidence type="ECO:0000256" key="3">
    <source>
        <dbReference type="SAM" id="Phobius"/>
    </source>
</evidence>
<reference evidence="5" key="3">
    <citation type="submission" date="2025-08" db="UniProtKB">
        <authorList>
            <consortium name="RefSeq"/>
        </authorList>
    </citation>
    <scope>IDENTIFICATION</scope>
    <source>
        <tissue evidence="5">Whole organism</tissue>
    </source>
</reference>
<reference evidence="4" key="2">
    <citation type="journal article" date="2016" name="G3 (Bethesda)">
        <title>Genome Evolution in Three Species of Cactophilic Drosophila.</title>
        <authorList>
            <person name="Sanchez-Flores A."/>
            <person name="Penazola F."/>
            <person name="Carpinteyro-Ponce J."/>
            <person name="Nazario-Yepiz N."/>
            <person name="Abreu-Goodger C."/>
            <person name="Machado C.A."/>
            <person name="Markow T.A."/>
        </authorList>
    </citation>
    <scope>NUCLEOTIDE SEQUENCE [LARGE SCALE GENOMIC DNA]</scope>
</reference>
<reference evidence="4" key="1">
    <citation type="journal article" date="1997" name="Nucleic Acids Res.">
        <title>tRNAscan-SE: a program for improved detection of transfer RNA genes in genomic sequence.</title>
        <authorList>
            <person name="Lowe T.M."/>
            <person name="Eddy S.R."/>
        </authorList>
    </citation>
    <scope>NUCLEOTIDE SEQUENCE [LARGE SCALE GENOMIC DNA]</scope>
</reference>
<keyword evidence="1" id="KW-0175">Coiled coil</keyword>
<feature type="compositionally biased region" description="Polar residues" evidence="2">
    <location>
        <begin position="702"/>
        <end position="713"/>
    </location>
</feature>
<feature type="region of interest" description="Disordered" evidence="2">
    <location>
        <begin position="761"/>
        <end position="792"/>
    </location>
</feature>
<dbReference type="RefSeq" id="XP_017870756.1">
    <property type="nucleotide sequence ID" value="XM_018015267.1"/>
</dbReference>
<proteinExistence type="predicted"/>
<feature type="transmembrane region" description="Helical" evidence="3">
    <location>
        <begin position="479"/>
        <end position="501"/>
    </location>
</feature>
<dbReference type="Proteomes" id="UP000694904">
    <property type="component" value="Chromosome X"/>
</dbReference>
<evidence type="ECO:0000313" key="4">
    <source>
        <dbReference type="Proteomes" id="UP000694904"/>
    </source>
</evidence>
<evidence type="ECO:0000256" key="2">
    <source>
        <dbReference type="SAM" id="MobiDB-lite"/>
    </source>
</evidence>
<accession>A0ABM1PU70</accession>
<feature type="compositionally biased region" description="Basic and acidic residues" evidence="2">
    <location>
        <begin position="776"/>
        <end position="786"/>
    </location>
</feature>
<keyword evidence="3" id="KW-0472">Membrane</keyword>
<name>A0ABM1PU70_DROAR</name>
<protein>
    <submittedName>
        <fullName evidence="5">Uncharacterized protein LOC108618991 isoform X1</fullName>
    </submittedName>
</protein>
<gene>
    <name evidence="5" type="primary">LOC108618991</name>
</gene>
<evidence type="ECO:0000256" key="1">
    <source>
        <dbReference type="SAM" id="Coils"/>
    </source>
</evidence>
<keyword evidence="3" id="KW-1133">Transmembrane helix</keyword>
<feature type="region of interest" description="Disordered" evidence="2">
    <location>
        <begin position="702"/>
        <end position="741"/>
    </location>
</feature>
<feature type="compositionally biased region" description="Low complexity" evidence="2">
    <location>
        <begin position="717"/>
        <end position="737"/>
    </location>
</feature>
<dbReference type="SUPFAM" id="SSF52058">
    <property type="entry name" value="L domain-like"/>
    <property type="match status" value="1"/>
</dbReference>